<dbReference type="AlphaFoldDB" id="A0ABD3QU18"/>
<reference evidence="2 3" key="1">
    <citation type="journal article" date="2020" name="G3 (Bethesda)">
        <title>Improved Reference Genome for Cyclotella cryptica CCMP332, a Model for Cell Wall Morphogenesis, Salinity Adaptation, and Lipid Production in Diatoms (Bacillariophyta).</title>
        <authorList>
            <person name="Roberts W.R."/>
            <person name="Downey K.M."/>
            <person name="Ruck E.C."/>
            <person name="Traller J.C."/>
            <person name="Alverson A.J."/>
        </authorList>
    </citation>
    <scope>NUCLEOTIDE SEQUENCE [LARGE SCALE GENOMIC DNA]</scope>
    <source>
        <strain evidence="2 3">CCMP332</strain>
    </source>
</reference>
<protein>
    <submittedName>
        <fullName evidence="2">Uncharacterized protein</fullName>
    </submittedName>
</protein>
<evidence type="ECO:0000256" key="1">
    <source>
        <dbReference type="SAM" id="SignalP"/>
    </source>
</evidence>
<feature type="chain" id="PRO_5044821092" evidence="1">
    <location>
        <begin position="34"/>
        <end position="547"/>
    </location>
</feature>
<feature type="signal peptide" evidence="1">
    <location>
        <begin position="1"/>
        <end position="33"/>
    </location>
</feature>
<comment type="caution">
    <text evidence="2">The sequence shown here is derived from an EMBL/GenBank/DDBJ whole genome shotgun (WGS) entry which is preliminary data.</text>
</comment>
<dbReference type="Proteomes" id="UP001516023">
    <property type="component" value="Unassembled WGS sequence"/>
</dbReference>
<keyword evidence="3" id="KW-1185">Reference proteome</keyword>
<keyword evidence="1" id="KW-0732">Signal</keyword>
<sequence length="547" mass="61779">MASSERTRGKKWQRLLFFLTLALTLANIHVAAAAKRGIIVDETTVTVPTDEMKKPSLLTKMFPMISKMFIRTKDGLTFQQIIQTLDDLVDQKELSIFAVVGWGIVPVTKSFYELYANVTGRGLGYEEPVQEIKKAEKSKIREAYEVLTPWDDEKLEERIQGRISEFTDAAALRYKEEEEKRGVPVSGVNGTGPKMAKVKGFVPSKLKALFPEKGASQQKLPPFSESFLFHVVDHVSQASQIGFAVAVVDSVAHVMKLMGFTFQGWVDNSARLFSKVIYSGWITLRLTVLKRFILRKTLPNPGDMGKLEVVDDLLNGAFYLIWLFHMLDYFEVQTGLAIKSLFSVGATGTLVFGLASKDLASQLVSGLTLHLSEKMFEGDEVRFSDGTSGKIEHMGWHFANHHFPNTLFWCKIVKMETQIRNSDELAVRIPNTQLAGQRVYNLSRTPRSQVKQTLRISYDDAPKIPKLLDNIKEEIRLSCPKLITDGSRAFRAHWQNFEDDHLQVVVDCHFTIKPTGDEYYDNRQAVLEAIHRAVKKTGAHFEVANKS</sequence>
<accession>A0ABD3QU18</accession>
<name>A0ABD3QU18_9STRA</name>
<organism evidence="2 3">
    <name type="scientific">Cyclotella cryptica</name>
    <dbReference type="NCBI Taxonomy" id="29204"/>
    <lineage>
        <taxon>Eukaryota</taxon>
        <taxon>Sar</taxon>
        <taxon>Stramenopiles</taxon>
        <taxon>Ochrophyta</taxon>
        <taxon>Bacillariophyta</taxon>
        <taxon>Coscinodiscophyceae</taxon>
        <taxon>Thalassiosirophycidae</taxon>
        <taxon>Stephanodiscales</taxon>
        <taxon>Stephanodiscaceae</taxon>
        <taxon>Cyclotella</taxon>
    </lineage>
</organism>
<dbReference type="PANTHER" id="PTHR30566:SF5">
    <property type="entry name" value="MECHANOSENSITIVE ION CHANNEL PROTEIN 1, MITOCHONDRIAL-RELATED"/>
    <property type="match status" value="1"/>
</dbReference>
<dbReference type="PANTHER" id="PTHR30566">
    <property type="entry name" value="YNAI-RELATED MECHANOSENSITIVE ION CHANNEL"/>
    <property type="match status" value="1"/>
</dbReference>
<gene>
    <name evidence="2" type="ORF">HJC23_009333</name>
</gene>
<dbReference type="Gene3D" id="1.10.287.1260">
    <property type="match status" value="1"/>
</dbReference>
<evidence type="ECO:0000313" key="3">
    <source>
        <dbReference type="Proteomes" id="UP001516023"/>
    </source>
</evidence>
<evidence type="ECO:0000313" key="2">
    <source>
        <dbReference type="EMBL" id="KAL3803369.1"/>
    </source>
</evidence>
<dbReference type="EMBL" id="JABMIG020000014">
    <property type="protein sequence ID" value="KAL3803369.1"/>
    <property type="molecule type" value="Genomic_DNA"/>
</dbReference>
<proteinExistence type="predicted"/>